<feature type="region of interest" description="Disordered" evidence="8">
    <location>
        <begin position="105"/>
        <end position="136"/>
    </location>
</feature>
<dbReference type="PANTHER" id="PTHR11733">
    <property type="entry name" value="ZINC METALLOPROTEASE FAMILY M13 NEPRILYSIN-RELATED"/>
    <property type="match status" value="1"/>
</dbReference>
<dbReference type="PROSITE" id="PS51885">
    <property type="entry name" value="NEPRILYSIN"/>
    <property type="match status" value="1"/>
</dbReference>
<dbReference type="InterPro" id="IPR024079">
    <property type="entry name" value="MetalloPept_cat_dom_sf"/>
</dbReference>
<evidence type="ECO:0000256" key="9">
    <source>
        <dbReference type="SAM" id="SignalP"/>
    </source>
</evidence>
<proteinExistence type="inferred from homology"/>
<accession>A0A9P6V0I4</accession>
<dbReference type="InterPro" id="IPR008753">
    <property type="entry name" value="Peptidase_M13_N"/>
</dbReference>
<evidence type="ECO:0000313" key="13">
    <source>
        <dbReference type="Proteomes" id="UP000738325"/>
    </source>
</evidence>
<organism evidence="12 13">
    <name type="scientific">Dissophora globulifera</name>
    <dbReference type="NCBI Taxonomy" id="979702"/>
    <lineage>
        <taxon>Eukaryota</taxon>
        <taxon>Fungi</taxon>
        <taxon>Fungi incertae sedis</taxon>
        <taxon>Mucoromycota</taxon>
        <taxon>Mortierellomycotina</taxon>
        <taxon>Mortierellomycetes</taxon>
        <taxon>Mortierellales</taxon>
        <taxon>Mortierellaceae</taxon>
        <taxon>Dissophora</taxon>
    </lineage>
</organism>
<sequence length="783" mass="87048">MAPTKVYVTLVLGLALQLIHVHGAPPLLSNEDVCTTPQCVLTAAAILRDMNPHADPCEDFNAYTCGGFLEREEIPQDQESTGYFHVLHDQNNRIIKSIVDVSSVKTPKGPVGSGDADNDSDSGSEGDSSESSEAAQRNLQKLRDLYSSCMDEVQITKVGRQPVVDEIKKLLNEFPVAGSTLIESVVVSEPSMDEQTQLDRNVLSMTLAYMGRLGLDTINSFDVSTDLKDSKRHVLELSEGGLGLPSKEYYLDDRTMEIYETTIGKMFNLILGEDAHDVDGNSTALSSSFQKEYATEVPAKWAAIAKDVVAFEKQLAAASTNINDLRDSYKTYNPRTLVDISIMTPSIDWSMFLTNVLPAGTDIPQPIIVTSPAFQQRLEELLQRTTPQSFQQFLVWTMIRQLSGNLAQRYRQPLRELNSVLSGVSANVTPDRSKHCVSVVNGQLGDMAGQYFVEESFKGNSRKQVNEMIETLRAAYIHAFPELDWLDATTTAGAIKKMKAIVQLIGFSTDSPNVGSSLSLELYYSGYKVDAKDYFANQMRVGLWSVEKAFRELNRPVNMLKMHMVPQTVNAYYSPTQNQIVFPAGILQPPFFHTDNPEYVNYGGVVAGHEITHGFDNEGHLFDSDGRLTNWWSNATSEAFYKKARCFVDQYSNFTVKGADGKDYHVNGELTLGENIADNGGLKQSFAAWQARYKSDTSGRKYKNSRLPGLDGMTTEQLFFISYARPWCSKQRAESAIRQMRTDPHSPARWRINGAVQNSEAFALAFGCSKGAAMNPEKKCDLW</sequence>
<keyword evidence="9" id="KW-0732">Signal</keyword>
<dbReference type="PRINTS" id="PR00786">
    <property type="entry name" value="NEPRILYSIN"/>
</dbReference>
<keyword evidence="7" id="KW-0482">Metalloprotease</keyword>
<keyword evidence="6" id="KW-0862">Zinc</keyword>
<dbReference type="InterPro" id="IPR018497">
    <property type="entry name" value="Peptidase_M13_C"/>
</dbReference>
<keyword evidence="3" id="KW-0645">Protease</keyword>
<dbReference type="Proteomes" id="UP000738325">
    <property type="component" value="Unassembled WGS sequence"/>
</dbReference>
<evidence type="ECO:0000256" key="1">
    <source>
        <dbReference type="ARBA" id="ARBA00001947"/>
    </source>
</evidence>
<protein>
    <submittedName>
        <fullName evidence="12">Uncharacterized protein</fullName>
    </submittedName>
</protein>
<dbReference type="Gene3D" id="3.40.390.10">
    <property type="entry name" value="Collagenase (Catalytic Domain)"/>
    <property type="match status" value="1"/>
</dbReference>
<dbReference type="SUPFAM" id="SSF55486">
    <property type="entry name" value="Metalloproteases ('zincins'), catalytic domain"/>
    <property type="match status" value="1"/>
</dbReference>
<evidence type="ECO:0000313" key="12">
    <source>
        <dbReference type="EMBL" id="KAG0329902.1"/>
    </source>
</evidence>
<comment type="cofactor">
    <cofactor evidence="1">
        <name>Zn(2+)</name>
        <dbReference type="ChEBI" id="CHEBI:29105"/>
    </cofactor>
</comment>
<feature type="signal peptide" evidence="9">
    <location>
        <begin position="1"/>
        <end position="23"/>
    </location>
</feature>
<evidence type="ECO:0000256" key="4">
    <source>
        <dbReference type="ARBA" id="ARBA00022723"/>
    </source>
</evidence>
<comment type="similarity">
    <text evidence="2">Belongs to the peptidase M13 family.</text>
</comment>
<name>A0A9P6V0I4_9FUNG</name>
<dbReference type="InterPro" id="IPR000718">
    <property type="entry name" value="Peptidase_M13"/>
</dbReference>
<gene>
    <name evidence="12" type="ORF">BGZ99_010013</name>
</gene>
<evidence type="ECO:0000256" key="2">
    <source>
        <dbReference type="ARBA" id="ARBA00007357"/>
    </source>
</evidence>
<dbReference type="GO" id="GO:0004222">
    <property type="term" value="F:metalloendopeptidase activity"/>
    <property type="evidence" value="ECO:0007669"/>
    <property type="project" value="InterPro"/>
</dbReference>
<dbReference type="OrthoDB" id="6475849at2759"/>
<keyword evidence="4" id="KW-0479">Metal-binding</keyword>
<keyword evidence="13" id="KW-1185">Reference proteome</keyword>
<dbReference type="Gene3D" id="1.10.1380.10">
    <property type="entry name" value="Neutral endopeptidase , domain2"/>
    <property type="match status" value="1"/>
</dbReference>
<dbReference type="Pfam" id="PF05649">
    <property type="entry name" value="Peptidase_M13_N"/>
    <property type="match status" value="1"/>
</dbReference>
<evidence type="ECO:0000256" key="8">
    <source>
        <dbReference type="SAM" id="MobiDB-lite"/>
    </source>
</evidence>
<evidence type="ECO:0000259" key="10">
    <source>
        <dbReference type="Pfam" id="PF01431"/>
    </source>
</evidence>
<dbReference type="PANTHER" id="PTHR11733:SF167">
    <property type="entry name" value="FI17812P1-RELATED"/>
    <property type="match status" value="1"/>
</dbReference>
<feature type="domain" description="Peptidase M13 N-terminal" evidence="11">
    <location>
        <begin position="56"/>
        <end position="507"/>
    </location>
</feature>
<dbReference type="Pfam" id="PF01431">
    <property type="entry name" value="Peptidase_M13"/>
    <property type="match status" value="1"/>
</dbReference>
<dbReference type="AlphaFoldDB" id="A0A9P6V0I4"/>
<keyword evidence="5" id="KW-0378">Hydrolase</keyword>
<feature type="domain" description="Peptidase M13 C-terminal" evidence="10">
    <location>
        <begin position="570"/>
        <end position="782"/>
    </location>
</feature>
<feature type="compositionally biased region" description="Acidic residues" evidence="8">
    <location>
        <begin position="116"/>
        <end position="130"/>
    </location>
</feature>
<comment type="caution">
    <text evidence="12">The sequence shown here is derived from an EMBL/GenBank/DDBJ whole genome shotgun (WGS) entry which is preliminary data.</text>
</comment>
<evidence type="ECO:0000256" key="7">
    <source>
        <dbReference type="ARBA" id="ARBA00023049"/>
    </source>
</evidence>
<dbReference type="GO" id="GO:0005886">
    <property type="term" value="C:plasma membrane"/>
    <property type="evidence" value="ECO:0007669"/>
    <property type="project" value="TreeGrafter"/>
</dbReference>
<dbReference type="InterPro" id="IPR042089">
    <property type="entry name" value="Peptidase_M13_dom_2"/>
</dbReference>
<reference evidence="12" key="1">
    <citation type="journal article" date="2020" name="Fungal Divers.">
        <title>Resolving the Mortierellaceae phylogeny through synthesis of multi-gene phylogenetics and phylogenomics.</title>
        <authorList>
            <person name="Vandepol N."/>
            <person name="Liber J."/>
            <person name="Desiro A."/>
            <person name="Na H."/>
            <person name="Kennedy M."/>
            <person name="Barry K."/>
            <person name="Grigoriev I.V."/>
            <person name="Miller A.N."/>
            <person name="O'Donnell K."/>
            <person name="Stajich J.E."/>
            <person name="Bonito G."/>
        </authorList>
    </citation>
    <scope>NUCLEOTIDE SEQUENCE</scope>
    <source>
        <strain evidence="12">REB-010B</strain>
    </source>
</reference>
<dbReference type="GO" id="GO:0016485">
    <property type="term" value="P:protein processing"/>
    <property type="evidence" value="ECO:0007669"/>
    <property type="project" value="TreeGrafter"/>
</dbReference>
<dbReference type="CDD" id="cd08662">
    <property type="entry name" value="M13"/>
    <property type="match status" value="1"/>
</dbReference>
<evidence type="ECO:0000256" key="6">
    <source>
        <dbReference type="ARBA" id="ARBA00022833"/>
    </source>
</evidence>
<evidence type="ECO:0000256" key="5">
    <source>
        <dbReference type="ARBA" id="ARBA00022801"/>
    </source>
</evidence>
<evidence type="ECO:0000256" key="3">
    <source>
        <dbReference type="ARBA" id="ARBA00022670"/>
    </source>
</evidence>
<feature type="chain" id="PRO_5040112402" evidence="9">
    <location>
        <begin position="24"/>
        <end position="783"/>
    </location>
</feature>
<dbReference type="GO" id="GO:0046872">
    <property type="term" value="F:metal ion binding"/>
    <property type="evidence" value="ECO:0007669"/>
    <property type="project" value="UniProtKB-KW"/>
</dbReference>
<evidence type="ECO:0000259" key="11">
    <source>
        <dbReference type="Pfam" id="PF05649"/>
    </source>
</evidence>
<dbReference type="EMBL" id="JAAAIP010000009">
    <property type="protein sequence ID" value="KAG0329902.1"/>
    <property type="molecule type" value="Genomic_DNA"/>
</dbReference>